<dbReference type="AlphaFoldDB" id="A0A382GUW1"/>
<sequence length="244" mass="28174">VKWFSASSATNYPCPGDQLKSNEEVLNYNPDAVFVPGNVVPHFWPGLKVQIFHGLDDEVRGFYNITGFFDLYCTTGPAMTEKFSIIAMQKKHFLVRETGWPKLDPVYKNRWIFGDQKDQLIDQYELNPELPIILYAPTFPRKYTSAQNLLDAIKKLKNGKYNWIIKFHSLMDKSVQERYKQLENENLRVVDELNILPIMAGSDIMITDTSSVAYEFLPFDRPLVTFQAIARKNKGINIQNPTEL</sequence>
<evidence type="ECO:0008006" key="2">
    <source>
        <dbReference type="Google" id="ProtNLM"/>
    </source>
</evidence>
<reference evidence="1" key="1">
    <citation type="submission" date="2018-05" db="EMBL/GenBank/DDBJ databases">
        <authorList>
            <person name="Lanie J.A."/>
            <person name="Ng W.-L."/>
            <person name="Kazmierczak K.M."/>
            <person name="Andrzejewski T.M."/>
            <person name="Davidsen T.M."/>
            <person name="Wayne K.J."/>
            <person name="Tettelin H."/>
            <person name="Glass J.I."/>
            <person name="Rusch D."/>
            <person name="Podicherti R."/>
            <person name="Tsui H.-C.T."/>
            <person name="Winkler M.E."/>
        </authorList>
    </citation>
    <scope>NUCLEOTIDE SEQUENCE</scope>
</reference>
<dbReference type="Gene3D" id="3.40.50.12580">
    <property type="match status" value="1"/>
</dbReference>
<dbReference type="InterPro" id="IPR007554">
    <property type="entry name" value="Glycerophosphate_synth"/>
</dbReference>
<feature type="non-terminal residue" evidence="1">
    <location>
        <position position="244"/>
    </location>
</feature>
<dbReference type="Pfam" id="PF04464">
    <property type="entry name" value="Glyphos_transf"/>
    <property type="match status" value="1"/>
</dbReference>
<accession>A0A382GUW1</accession>
<feature type="non-terminal residue" evidence="1">
    <location>
        <position position="1"/>
    </location>
</feature>
<dbReference type="SUPFAM" id="SSF53756">
    <property type="entry name" value="UDP-Glycosyltransferase/glycogen phosphorylase"/>
    <property type="match status" value="1"/>
</dbReference>
<evidence type="ECO:0000313" key="1">
    <source>
        <dbReference type="EMBL" id="SVB78672.1"/>
    </source>
</evidence>
<dbReference type="PANTHER" id="PTHR37316">
    <property type="entry name" value="TEICHOIC ACID GLYCEROL-PHOSPHATE PRIMASE"/>
    <property type="match status" value="1"/>
</dbReference>
<gene>
    <name evidence="1" type="ORF">METZ01_LOCUS231526</name>
</gene>
<dbReference type="GO" id="GO:0016020">
    <property type="term" value="C:membrane"/>
    <property type="evidence" value="ECO:0007669"/>
    <property type="project" value="InterPro"/>
</dbReference>
<dbReference type="PANTHER" id="PTHR37316:SF3">
    <property type="entry name" value="TEICHOIC ACID GLYCEROL-PHOSPHATE TRANSFERASE"/>
    <property type="match status" value="1"/>
</dbReference>
<organism evidence="1">
    <name type="scientific">marine metagenome</name>
    <dbReference type="NCBI Taxonomy" id="408172"/>
    <lineage>
        <taxon>unclassified sequences</taxon>
        <taxon>metagenomes</taxon>
        <taxon>ecological metagenomes</taxon>
    </lineage>
</organism>
<protein>
    <recommendedName>
        <fullName evidence="2">CDP-glycerol--glycerophosphate glycerophosphotransferase</fullName>
    </recommendedName>
</protein>
<dbReference type="EMBL" id="UINC01057477">
    <property type="protein sequence ID" value="SVB78672.1"/>
    <property type="molecule type" value="Genomic_DNA"/>
</dbReference>
<dbReference type="GO" id="GO:0047355">
    <property type="term" value="F:CDP-glycerol glycerophosphotransferase activity"/>
    <property type="evidence" value="ECO:0007669"/>
    <property type="project" value="InterPro"/>
</dbReference>
<dbReference type="InterPro" id="IPR043148">
    <property type="entry name" value="TagF_C"/>
</dbReference>
<proteinExistence type="predicted"/>
<name>A0A382GUW1_9ZZZZ</name>
<dbReference type="InterPro" id="IPR051612">
    <property type="entry name" value="Teichoic_Acid_Biosynth"/>
</dbReference>